<keyword evidence="6" id="KW-0413">Isomerase</keyword>
<protein>
    <recommendedName>
        <fullName evidence="2">phosphoribosylanthranilate isomerase</fullName>
        <ecNumber evidence="2">5.3.1.24</ecNumber>
    </recommendedName>
</protein>
<dbReference type="CDD" id="cd00405">
    <property type="entry name" value="PRAI"/>
    <property type="match status" value="1"/>
</dbReference>
<reference evidence="8" key="1">
    <citation type="submission" date="2018-05" db="EMBL/GenBank/DDBJ databases">
        <authorList>
            <person name="Lanie J.A."/>
            <person name="Ng W.-L."/>
            <person name="Kazmierczak K.M."/>
            <person name="Andrzejewski T.M."/>
            <person name="Davidsen T.M."/>
            <person name="Wayne K.J."/>
            <person name="Tettelin H."/>
            <person name="Glass J.I."/>
            <person name="Rusch D."/>
            <person name="Podicherti R."/>
            <person name="Tsui H.-C.T."/>
            <person name="Winkler M.E."/>
        </authorList>
    </citation>
    <scope>NUCLEOTIDE SEQUENCE</scope>
</reference>
<dbReference type="GO" id="GO:0004640">
    <property type="term" value="F:phosphoribosylanthranilate isomerase activity"/>
    <property type="evidence" value="ECO:0007669"/>
    <property type="project" value="UniProtKB-EC"/>
</dbReference>
<evidence type="ECO:0000259" key="7">
    <source>
        <dbReference type="Pfam" id="PF00697"/>
    </source>
</evidence>
<organism evidence="8">
    <name type="scientific">marine metagenome</name>
    <dbReference type="NCBI Taxonomy" id="408172"/>
    <lineage>
        <taxon>unclassified sequences</taxon>
        <taxon>metagenomes</taxon>
        <taxon>ecological metagenomes</taxon>
    </lineage>
</organism>
<evidence type="ECO:0000256" key="6">
    <source>
        <dbReference type="ARBA" id="ARBA00023235"/>
    </source>
</evidence>
<evidence type="ECO:0000256" key="5">
    <source>
        <dbReference type="ARBA" id="ARBA00023141"/>
    </source>
</evidence>
<dbReference type="InterPro" id="IPR011060">
    <property type="entry name" value="RibuloseP-bd_barrel"/>
</dbReference>
<evidence type="ECO:0000256" key="1">
    <source>
        <dbReference type="ARBA" id="ARBA00004664"/>
    </source>
</evidence>
<name>A0A381NK32_9ZZZZ</name>
<dbReference type="SUPFAM" id="SSF51366">
    <property type="entry name" value="Ribulose-phoshate binding barrel"/>
    <property type="match status" value="1"/>
</dbReference>
<dbReference type="EC" id="5.3.1.24" evidence="2"/>
<comment type="pathway">
    <text evidence="1">Amino-acid biosynthesis; L-tryptophan biosynthesis; L-tryptophan from chorismate: step 3/5.</text>
</comment>
<dbReference type="EMBL" id="UINC01000355">
    <property type="protein sequence ID" value="SUZ53883.1"/>
    <property type="molecule type" value="Genomic_DNA"/>
</dbReference>
<dbReference type="GO" id="GO:0000162">
    <property type="term" value="P:L-tryptophan biosynthetic process"/>
    <property type="evidence" value="ECO:0007669"/>
    <property type="project" value="UniProtKB-UniPathway"/>
</dbReference>
<dbReference type="InterPro" id="IPR044643">
    <property type="entry name" value="TrpF_fam"/>
</dbReference>
<proteinExistence type="inferred from homology"/>
<dbReference type="InterPro" id="IPR013785">
    <property type="entry name" value="Aldolase_TIM"/>
</dbReference>
<dbReference type="Pfam" id="PF00697">
    <property type="entry name" value="PRAI"/>
    <property type="match status" value="1"/>
</dbReference>
<evidence type="ECO:0000313" key="8">
    <source>
        <dbReference type="EMBL" id="SUZ53883.1"/>
    </source>
</evidence>
<dbReference type="UniPathway" id="UPA00035">
    <property type="reaction ID" value="UER00042"/>
</dbReference>
<accession>A0A381NK32</accession>
<dbReference type="InterPro" id="IPR001240">
    <property type="entry name" value="PRAI_dom"/>
</dbReference>
<keyword evidence="4" id="KW-0822">Tryptophan biosynthesis</keyword>
<gene>
    <name evidence="8" type="ORF">METZ01_LOCUS6737</name>
</gene>
<dbReference type="HAMAP" id="MF_00135">
    <property type="entry name" value="PRAI"/>
    <property type="match status" value="1"/>
</dbReference>
<dbReference type="PANTHER" id="PTHR42894">
    <property type="entry name" value="N-(5'-PHOSPHORIBOSYL)ANTHRANILATE ISOMERASE"/>
    <property type="match status" value="1"/>
</dbReference>
<keyword evidence="3" id="KW-0028">Amino-acid biosynthesis</keyword>
<evidence type="ECO:0000256" key="2">
    <source>
        <dbReference type="ARBA" id="ARBA00012572"/>
    </source>
</evidence>
<evidence type="ECO:0000256" key="3">
    <source>
        <dbReference type="ARBA" id="ARBA00022605"/>
    </source>
</evidence>
<keyword evidence="5" id="KW-0057">Aromatic amino acid biosynthesis</keyword>
<dbReference type="AlphaFoldDB" id="A0A381NK32"/>
<feature type="domain" description="N-(5'phosphoribosyl) anthranilate isomerase (PRAI)" evidence="7">
    <location>
        <begin position="13"/>
        <end position="164"/>
    </location>
</feature>
<evidence type="ECO:0000256" key="4">
    <source>
        <dbReference type="ARBA" id="ARBA00022822"/>
    </source>
</evidence>
<dbReference type="Gene3D" id="3.20.20.70">
    <property type="entry name" value="Aldolase class I"/>
    <property type="match status" value="1"/>
</dbReference>
<dbReference type="PANTHER" id="PTHR42894:SF1">
    <property type="entry name" value="N-(5'-PHOSPHORIBOSYL)ANTHRANILATE ISOMERASE"/>
    <property type="match status" value="1"/>
</dbReference>
<sequence length="168" mass="19817">MKNKNIDFIKLHKNKVAVFVNEEIDKVIDISSNYNFKYIQLHGEESVDYCEILRRKNFKVIKTFHVKSKDDFKKLNTYTNSIDFALFDYNSIGYGGSGKKFDWKILNEIDIKIPFFLSGGISLDNIDKLNFLDNNSNLYGIDINSRFEEYPGYKDLKIIKKLFKKLER</sequence>